<dbReference type="InterPro" id="IPR001867">
    <property type="entry name" value="OmpR/PhoB-type_DNA-bd"/>
</dbReference>
<keyword evidence="5" id="KW-0804">Transcription</keyword>
<dbReference type="PROSITE" id="PS50110">
    <property type="entry name" value="RESPONSE_REGULATORY"/>
    <property type="match status" value="1"/>
</dbReference>
<evidence type="ECO:0000259" key="9">
    <source>
        <dbReference type="PROSITE" id="PS51755"/>
    </source>
</evidence>
<dbReference type="PANTHER" id="PTHR48111">
    <property type="entry name" value="REGULATOR OF RPOS"/>
    <property type="match status" value="1"/>
</dbReference>
<evidence type="ECO:0000313" key="10">
    <source>
        <dbReference type="EMBL" id="WAJ71216.1"/>
    </source>
</evidence>
<gene>
    <name evidence="10" type="ORF">OLW01_05295</name>
</gene>
<keyword evidence="3" id="KW-0805">Transcription regulation</keyword>
<evidence type="ECO:0000256" key="4">
    <source>
        <dbReference type="ARBA" id="ARBA00023125"/>
    </source>
</evidence>
<dbReference type="Proteomes" id="UP001163726">
    <property type="component" value="Chromosome"/>
</dbReference>
<dbReference type="SMART" id="SM00448">
    <property type="entry name" value="REC"/>
    <property type="match status" value="1"/>
</dbReference>
<reference evidence="10" key="1">
    <citation type="submission" date="2022-10" db="EMBL/GenBank/DDBJ databases">
        <title>Catenovulum adriacola sp. nov. isolated in the Harbour of Susak.</title>
        <authorList>
            <person name="Schoch T."/>
            <person name="Reich S.J."/>
            <person name="Stoeferle S."/>
            <person name="Flaiz M."/>
            <person name="Kazda M."/>
            <person name="Riedel C.U."/>
            <person name="Duerre P."/>
        </authorList>
    </citation>
    <scope>NUCLEOTIDE SEQUENCE</scope>
    <source>
        <strain evidence="10">TS8</strain>
    </source>
</reference>
<dbReference type="Gene3D" id="1.10.10.10">
    <property type="entry name" value="Winged helix-like DNA-binding domain superfamily/Winged helix DNA-binding domain"/>
    <property type="match status" value="1"/>
</dbReference>
<dbReference type="Gene3D" id="6.10.250.690">
    <property type="match status" value="1"/>
</dbReference>
<evidence type="ECO:0000313" key="11">
    <source>
        <dbReference type="Proteomes" id="UP001163726"/>
    </source>
</evidence>
<organism evidence="10 11">
    <name type="scientific">Catenovulum adriaticum</name>
    <dbReference type="NCBI Taxonomy" id="2984846"/>
    <lineage>
        <taxon>Bacteria</taxon>
        <taxon>Pseudomonadati</taxon>
        <taxon>Pseudomonadota</taxon>
        <taxon>Gammaproteobacteria</taxon>
        <taxon>Alteromonadales</taxon>
        <taxon>Alteromonadaceae</taxon>
        <taxon>Catenovulum</taxon>
    </lineage>
</organism>
<name>A0ABY7ASH0_9ALTE</name>
<dbReference type="Gene3D" id="3.40.50.2300">
    <property type="match status" value="1"/>
</dbReference>
<evidence type="ECO:0000256" key="1">
    <source>
        <dbReference type="ARBA" id="ARBA00022553"/>
    </source>
</evidence>
<keyword evidence="4 7" id="KW-0238">DNA-binding</keyword>
<feature type="modified residue" description="4-aspartylphosphate" evidence="6">
    <location>
        <position position="51"/>
    </location>
</feature>
<feature type="DNA-binding region" description="OmpR/PhoB-type" evidence="7">
    <location>
        <begin position="124"/>
        <end position="223"/>
    </location>
</feature>
<dbReference type="CDD" id="cd00383">
    <property type="entry name" value="trans_reg_C"/>
    <property type="match status" value="1"/>
</dbReference>
<evidence type="ECO:0000256" key="5">
    <source>
        <dbReference type="ARBA" id="ARBA00023163"/>
    </source>
</evidence>
<keyword evidence="1 6" id="KW-0597">Phosphoprotein</keyword>
<evidence type="ECO:0000256" key="7">
    <source>
        <dbReference type="PROSITE-ProRule" id="PRU01091"/>
    </source>
</evidence>
<evidence type="ECO:0000256" key="2">
    <source>
        <dbReference type="ARBA" id="ARBA00023012"/>
    </source>
</evidence>
<dbReference type="PROSITE" id="PS51755">
    <property type="entry name" value="OMPR_PHOB"/>
    <property type="match status" value="1"/>
</dbReference>
<proteinExistence type="predicted"/>
<accession>A0ABY7ASH0</accession>
<sequence length="226" mass="25641">MRVLLVEDAEPIRKSVARALRANGYAVDEASDGADGLFHATEYDYDVIILDIMLPKLDGREVLKKMRATENHTPVLMLTALDSIDDRVNGLRLGADDYLVKSFAIEELLARVEALTRRHYQQSQPLIKVCDIELNRANKTVFRAGIELNLTPQSFRLLELLMLRVDQVVTRNEIEEKIYDELNSPLSNVVESAMYALRKAITPKPDMPQLIKTRRGLGYVMQSNTL</sequence>
<protein>
    <submittedName>
        <fullName evidence="10">Response regulator transcription factor</fullName>
    </submittedName>
</protein>
<dbReference type="EMBL" id="CP109965">
    <property type="protein sequence ID" value="WAJ71216.1"/>
    <property type="molecule type" value="Genomic_DNA"/>
</dbReference>
<evidence type="ECO:0000256" key="3">
    <source>
        <dbReference type="ARBA" id="ARBA00023015"/>
    </source>
</evidence>
<keyword evidence="2" id="KW-0902">Two-component regulatory system</keyword>
<dbReference type="RefSeq" id="WP_268075693.1">
    <property type="nucleotide sequence ID" value="NZ_CP109965.1"/>
</dbReference>
<evidence type="ECO:0000256" key="6">
    <source>
        <dbReference type="PROSITE-ProRule" id="PRU00169"/>
    </source>
</evidence>
<dbReference type="PANTHER" id="PTHR48111:SF22">
    <property type="entry name" value="REGULATOR OF RPOS"/>
    <property type="match status" value="1"/>
</dbReference>
<keyword evidence="11" id="KW-1185">Reference proteome</keyword>
<feature type="domain" description="Response regulatory" evidence="8">
    <location>
        <begin position="2"/>
        <end position="116"/>
    </location>
</feature>
<dbReference type="Pfam" id="PF00072">
    <property type="entry name" value="Response_reg"/>
    <property type="match status" value="1"/>
</dbReference>
<dbReference type="SMART" id="SM00862">
    <property type="entry name" value="Trans_reg_C"/>
    <property type="match status" value="1"/>
</dbReference>
<dbReference type="SUPFAM" id="SSF52172">
    <property type="entry name" value="CheY-like"/>
    <property type="match status" value="1"/>
</dbReference>
<dbReference type="Pfam" id="PF00486">
    <property type="entry name" value="Trans_reg_C"/>
    <property type="match status" value="1"/>
</dbReference>
<dbReference type="InterPro" id="IPR036388">
    <property type="entry name" value="WH-like_DNA-bd_sf"/>
</dbReference>
<dbReference type="InterPro" id="IPR001789">
    <property type="entry name" value="Sig_transdc_resp-reg_receiver"/>
</dbReference>
<feature type="domain" description="OmpR/PhoB-type" evidence="9">
    <location>
        <begin position="124"/>
        <end position="223"/>
    </location>
</feature>
<evidence type="ECO:0000259" key="8">
    <source>
        <dbReference type="PROSITE" id="PS50110"/>
    </source>
</evidence>
<dbReference type="InterPro" id="IPR011006">
    <property type="entry name" value="CheY-like_superfamily"/>
</dbReference>
<dbReference type="InterPro" id="IPR039420">
    <property type="entry name" value="WalR-like"/>
</dbReference>